<keyword evidence="2" id="KW-1185">Reference proteome</keyword>
<protein>
    <submittedName>
        <fullName evidence="1">Dimethyladenosine transferase</fullName>
        <ecNumber evidence="1">2.1.1.183</ecNumber>
    </submittedName>
</protein>
<dbReference type="EMBL" id="JAMKPW020000022">
    <property type="protein sequence ID" value="KAK8206675.1"/>
    <property type="molecule type" value="Genomic_DNA"/>
</dbReference>
<proteinExistence type="predicted"/>
<organism evidence="1 2">
    <name type="scientific">Zalaria obscura</name>
    <dbReference type="NCBI Taxonomy" id="2024903"/>
    <lineage>
        <taxon>Eukaryota</taxon>
        <taxon>Fungi</taxon>
        <taxon>Dikarya</taxon>
        <taxon>Ascomycota</taxon>
        <taxon>Pezizomycotina</taxon>
        <taxon>Dothideomycetes</taxon>
        <taxon>Dothideomycetidae</taxon>
        <taxon>Dothideales</taxon>
        <taxon>Zalariaceae</taxon>
        <taxon>Zalaria</taxon>
    </lineage>
</organism>
<comment type="caution">
    <text evidence="1">The sequence shown here is derived from an EMBL/GenBank/DDBJ whole genome shotgun (WGS) entry which is preliminary data.</text>
</comment>
<reference evidence="1" key="1">
    <citation type="submission" date="2024-02" db="EMBL/GenBank/DDBJ databases">
        <title>Metagenome Assembled Genome of Zalaria obscura JY119.</title>
        <authorList>
            <person name="Vighnesh L."/>
            <person name="Jagadeeshwari U."/>
            <person name="Venkata Ramana C."/>
            <person name="Sasikala C."/>
        </authorList>
    </citation>
    <scope>NUCLEOTIDE SEQUENCE</scope>
    <source>
        <strain evidence="1">JY119</strain>
    </source>
</reference>
<keyword evidence="1" id="KW-0489">Methyltransferase</keyword>
<evidence type="ECO:0000313" key="2">
    <source>
        <dbReference type="Proteomes" id="UP001320706"/>
    </source>
</evidence>
<gene>
    <name evidence="1" type="primary">DIM1</name>
    <name evidence="1" type="ORF">M8818_004509</name>
</gene>
<dbReference type="Proteomes" id="UP001320706">
    <property type="component" value="Unassembled WGS sequence"/>
</dbReference>
<name>A0ACC3SBQ0_9PEZI</name>
<sequence>MPKSARNSTGNGVSKSDPYAGSAARKKGHSVNNVFKFNTDLGQHILKNPGVAQAIVDKADLKQSDIVLEVGPGTGNLTAKILDKAKRVIACEADPRMAAEVTKRFQGTPAGKRLEVILGDVLKHQQLPYFDVCISNTPYQISSPLTFKLIALSPAPRACVLMFQREFAMRLFARPGDKLYSRLSVNVQMWAKVTHVMKVGKNNFNPPPQVESNVVKIVPKVPRPQISYDEWDGLLRVCFVRKNRTLRSAFLGTTSVLDMLESNYRTFCAQNDIVLEDGPSDQTVEDADMDGAVEDDEELGGMDLDDEDDVPDFFKEEEDRKAKKAKGNPNRKKRGKVAELVRSKVQKVLVEDTDLAERRARMCDEGDFLKLLYSFNQEDSSDIALSAHMAEEGEHFPRHAGIMLIAVHDENGCPSDQSPSTLERTGHFAPMIS</sequence>
<accession>A0ACC3SBQ0</accession>
<evidence type="ECO:0000313" key="1">
    <source>
        <dbReference type="EMBL" id="KAK8206675.1"/>
    </source>
</evidence>
<keyword evidence="1" id="KW-0808">Transferase</keyword>
<dbReference type="EC" id="2.1.1.183" evidence="1"/>